<proteinExistence type="predicted"/>
<reference evidence="3" key="1">
    <citation type="submission" date="2013-08" db="EMBL/GenBank/DDBJ databases">
        <authorList>
            <person name="Mendez C."/>
            <person name="Richter M."/>
            <person name="Ferrer M."/>
            <person name="Sanchez J."/>
        </authorList>
    </citation>
    <scope>NUCLEOTIDE SEQUENCE</scope>
</reference>
<keyword evidence="1" id="KW-0474">Menaquinone biosynthesis</keyword>
<dbReference type="AlphaFoldDB" id="T1A810"/>
<dbReference type="Gene3D" id="3.40.190.10">
    <property type="entry name" value="Periplasmic binding protein-like II"/>
    <property type="match status" value="1"/>
</dbReference>
<dbReference type="GO" id="GO:0016829">
    <property type="term" value="F:lyase activity"/>
    <property type="evidence" value="ECO:0007669"/>
    <property type="project" value="UniProtKB-KW"/>
</dbReference>
<dbReference type="Pfam" id="PF02621">
    <property type="entry name" value="VitK2_biosynth"/>
    <property type="match status" value="1"/>
</dbReference>
<comment type="caution">
    <text evidence="3">The sequence shown here is derived from an EMBL/GenBank/DDBJ whole genome shotgun (WGS) entry which is preliminary data.</text>
</comment>
<protein>
    <submittedName>
        <fullName evidence="3">Protein containing DUF191</fullName>
    </submittedName>
</protein>
<gene>
    <name evidence="3" type="ORF">B2A_11671</name>
</gene>
<dbReference type="InterPro" id="IPR030869">
    <property type="entry name" value="MqnD"/>
</dbReference>
<reference evidence="3" key="2">
    <citation type="journal article" date="2014" name="ISME J.">
        <title>Microbial stratification in low pH oxic and suboxic macroscopic growths along an acid mine drainage.</title>
        <authorList>
            <person name="Mendez-Garcia C."/>
            <person name="Mesa V."/>
            <person name="Sprenger R.R."/>
            <person name="Richter M."/>
            <person name="Diez M.S."/>
            <person name="Solano J."/>
            <person name="Bargiela R."/>
            <person name="Golyshina O.V."/>
            <person name="Manteca A."/>
            <person name="Ramos J.L."/>
            <person name="Gallego J.R."/>
            <person name="Llorente I."/>
            <person name="Martins Dos Santos V.A."/>
            <person name="Jensen O.N."/>
            <person name="Pelaez A.I."/>
            <person name="Sanchez J."/>
            <person name="Ferrer M."/>
        </authorList>
    </citation>
    <scope>NUCLEOTIDE SEQUENCE</scope>
</reference>
<keyword evidence="2" id="KW-0456">Lyase</keyword>
<organism evidence="3">
    <name type="scientific">mine drainage metagenome</name>
    <dbReference type="NCBI Taxonomy" id="410659"/>
    <lineage>
        <taxon>unclassified sequences</taxon>
        <taxon>metagenomes</taxon>
        <taxon>ecological metagenomes</taxon>
    </lineage>
</organism>
<dbReference type="SUPFAM" id="SSF53850">
    <property type="entry name" value="Periplasmic binding protein-like II"/>
    <property type="match status" value="1"/>
</dbReference>
<evidence type="ECO:0000313" key="3">
    <source>
        <dbReference type="EMBL" id="EQD37995.1"/>
    </source>
</evidence>
<dbReference type="InterPro" id="IPR003773">
    <property type="entry name" value="Menaquinone_biosynth"/>
</dbReference>
<name>T1A810_9ZZZZ</name>
<feature type="non-terminal residue" evidence="3">
    <location>
        <position position="105"/>
    </location>
</feature>
<sequence>MEVAHTPDPDDSFMFYGMFEGKIKVHHKYGQVIKDIEALNQDALSGKYEVTAMSAPAYARVSDKYFLTSAGASFGISYGPLVIAKKQIDLAKAVVGSPGELTSSH</sequence>
<accession>T1A810</accession>
<evidence type="ECO:0000256" key="2">
    <source>
        <dbReference type="ARBA" id="ARBA00023239"/>
    </source>
</evidence>
<dbReference type="GO" id="GO:0009234">
    <property type="term" value="P:menaquinone biosynthetic process"/>
    <property type="evidence" value="ECO:0007669"/>
    <property type="project" value="UniProtKB-KW"/>
</dbReference>
<dbReference type="PANTHER" id="PTHR37167:SF1">
    <property type="entry name" value="1,4-DIHYDROXY-6-NAPHTOATE SYNTHASE"/>
    <property type="match status" value="1"/>
</dbReference>
<dbReference type="EMBL" id="AUZZ01008433">
    <property type="protein sequence ID" value="EQD37995.1"/>
    <property type="molecule type" value="Genomic_DNA"/>
</dbReference>
<evidence type="ECO:0000256" key="1">
    <source>
        <dbReference type="ARBA" id="ARBA00022428"/>
    </source>
</evidence>
<dbReference type="PANTHER" id="PTHR37167">
    <property type="entry name" value="1,4-DIHYDROXY-6-NAPHTOATE SYNTHASE"/>
    <property type="match status" value="1"/>
</dbReference>